<dbReference type="AlphaFoldDB" id="A0AAD9T177"/>
<evidence type="ECO:0000256" key="2">
    <source>
        <dbReference type="SAM" id="Phobius"/>
    </source>
</evidence>
<proteinExistence type="predicted"/>
<keyword evidence="2" id="KW-0812">Transmembrane</keyword>
<feature type="compositionally biased region" description="Low complexity" evidence="1">
    <location>
        <begin position="168"/>
        <end position="199"/>
    </location>
</feature>
<evidence type="ECO:0000256" key="1">
    <source>
        <dbReference type="SAM" id="MobiDB-lite"/>
    </source>
</evidence>
<sequence>MLFRILLVLAASTLPRSVLSAGQCFYLDGSIAADHVPCSKDNTPSRCCSTDQYCSADKVCVERAGFSPAATSPVSYSDPNFGVSCTKYCESVGENNNVDGWPSFYCCESQIPLQVQTSLITRTSRQIHTSQSLTSVQVHTFTQLVTATVTPAPVVIHPSVVTPNASDPLTTPLGTSPLPTQSSTPLPSGYGVTSSKPVTTPSSYAVPTMPVDVSASMASAILAGVTDVPDILASGVPVSPMIIAGCILGGLLVLSLLILLSYMLIQLRSHRHKHGGEHDSEDDHHLTSEHSMKQGGFDSGSHFRTSQEHPCEAMGAATLNRTNGAAEAPEEKKNYATEKGFPLDSSRPATPADIHQRDREMGTDFSIEGYGFHGTGRRGMASTQQERQGRDMSPGRPPQGRRQRDSDLSITPVPVRPGHENIFIGIGPNQQSAGQTSAGAPVMGRMGLSDSARELRRPPPARAGANPMYRTVPVMPTTNGTRGPAPVPERSQQQRPF</sequence>
<keyword evidence="2" id="KW-1133">Transmembrane helix</keyword>
<feature type="signal peptide" evidence="3">
    <location>
        <begin position="1"/>
        <end position="20"/>
    </location>
</feature>
<organism evidence="4 5">
    <name type="scientific">Diplocarpon rosae</name>
    <dbReference type="NCBI Taxonomy" id="946125"/>
    <lineage>
        <taxon>Eukaryota</taxon>
        <taxon>Fungi</taxon>
        <taxon>Dikarya</taxon>
        <taxon>Ascomycota</taxon>
        <taxon>Pezizomycotina</taxon>
        <taxon>Leotiomycetes</taxon>
        <taxon>Helotiales</taxon>
        <taxon>Drepanopezizaceae</taxon>
        <taxon>Diplocarpon</taxon>
    </lineage>
</organism>
<name>A0AAD9T177_9HELO</name>
<feature type="region of interest" description="Disordered" evidence="1">
    <location>
        <begin position="166"/>
        <end position="199"/>
    </location>
</feature>
<evidence type="ECO:0008006" key="6">
    <source>
        <dbReference type="Google" id="ProtNLM"/>
    </source>
</evidence>
<reference evidence="4" key="1">
    <citation type="submission" date="2023-06" db="EMBL/GenBank/DDBJ databases">
        <title>Draft genome of Marssonina rosae.</title>
        <authorList>
            <person name="Cheng Q."/>
        </authorList>
    </citation>
    <scope>NUCLEOTIDE SEQUENCE</scope>
    <source>
        <strain evidence="4">R4</strain>
    </source>
</reference>
<evidence type="ECO:0000256" key="3">
    <source>
        <dbReference type="SAM" id="SignalP"/>
    </source>
</evidence>
<feature type="region of interest" description="Disordered" evidence="1">
    <location>
        <begin position="273"/>
        <end position="309"/>
    </location>
</feature>
<gene>
    <name evidence="4" type="ORF">QTJ16_002854</name>
</gene>
<comment type="caution">
    <text evidence="4">The sequence shown here is derived from an EMBL/GenBank/DDBJ whole genome shotgun (WGS) entry which is preliminary data.</text>
</comment>
<evidence type="ECO:0000313" key="4">
    <source>
        <dbReference type="EMBL" id="KAK2628208.1"/>
    </source>
</evidence>
<feature type="region of interest" description="Disordered" evidence="1">
    <location>
        <begin position="451"/>
        <end position="497"/>
    </location>
</feature>
<keyword evidence="2" id="KW-0472">Membrane</keyword>
<feature type="compositionally biased region" description="Basic and acidic residues" evidence="1">
    <location>
        <begin position="276"/>
        <end position="292"/>
    </location>
</feature>
<feature type="transmembrane region" description="Helical" evidence="2">
    <location>
        <begin position="241"/>
        <end position="265"/>
    </location>
</feature>
<dbReference type="EMBL" id="JAUBYV010000003">
    <property type="protein sequence ID" value="KAK2628208.1"/>
    <property type="molecule type" value="Genomic_DNA"/>
</dbReference>
<dbReference type="Proteomes" id="UP001285354">
    <property type="component" value="Unassembled WGS sequence"/>
</dbReference>
<keyword evidence="5" id="KW-1185">Reference proteome</keyword>
<feature type="chain" id="PRO_5042169038" description="Transmembrane protein" evidence="3">
    <location>
        <begin position="21"/>
        <end position="497"/>
    </location>
</feature>
<feature type="region of interest" description="Disordered" evidence="1">
    <location>
        <begin position="325"/>
        <end position="413"/>
    </location>
</feature>
<protein>
    <recommendedName>
        <fullName evidence="6">Transmembrane protein</fullName>
    </recommendedName>
</protein>
<keyword evidence="3" id="KW-0732">Signal</keyword>
<evidence type="ECO:0000313" key="5">
    <source>
        <dbReference type="Proteomes" id="UP001285354"/>
    </source>
</evidence>
<accession>A0AAD9T177</accession>